<dbReference type="Proteomes" id="UP001447516">
    <property type="component" value="Unassembled WGS sequence"/>
</dbReference>
<evidence type="ECO:0000256" key="1">
    <source>
        <dbReference type="SAM" id="SignalP"/>
    </source>
</evidence>
<sequence>MRKILRVAAAPMFAAAFLLATLSAPANADTTTGTTTGTTESDAEIAQEWQTAWDTYKFSDTTPPAPDSGRSRVTNSISVDIDAPMPGTFYKYSDFNNHMGRNPFLKRVITHKQWTEPPALYRNLTAIEEIPYEGMIVVSKTHAQQRLHADGFYYETDSWSEPNVVTHQKITFTPMSNGKTRVTENLTFEADTALIDFVAANGTASHQQLQAALKQAIESGEL</sequence>
<gene>
    <name evidence="2" type="ORF">AAH991_06370</name>
</gene>
<feature type="signal peptide" evidence="1">
    <location>
        <begin position="1"/>
        <end position="28"/>
    </location>
</feature>
<keyword evidence="3" id="KW-1185">Reference proteome</keyword>
<name>A0ABV0AHB1_9ACTN</name>
<feature type="chain" id="PRO_5047142869" description="SRPBCC family protein" evidence="1">
    <location>
        <begin position="29"/>
        <end position="222"/>
    </location>
</feature>
<organism evidence="2 3">
    <name type="scientific">Microbispora maris</name>
    <dbReference type="NCBI Taxonomy" id="3144104"/>
    <lineage>
        <taxon>Bacteria</taxon>
        <taxon>Bacillati</taxon>
        <taxon>Actinomycetota</taxon>
        <taxon>Actinomycetes</taxon>
        <taxon>Streptosporangiales</taxon>
        <taxon>Streptosporangiaceae</taxon>
        <taxon>Microbispora</taxon>
    </lineage>
</organism>
<evidence type="ECO:0000313" key="2">
    <source>
        <dbReference type="EMBL" id="MEN3534718.1"/>
    </source>
</evidence>
<reference evidence="2 3" key="1">
    <citation type="submission" date="2024-05" db="EMBL/GenBank/DDBJ databases">
        <title>Microbispora sp.ZYX-F-249.</title>
        <authorList>
            <person name="Xie H."/>
        </authorList>
    </citation>
    <scope>NUCLEOTIDE SEQUENCE [LARGE SCALE GENOMIC DNA]</scope>
    <source>
        <strain evidence="2 3">ZYX-F-249</strain>
    </source>
</reference>
<keyword evidence="1" id="KW-0732">Signal</keyword>
<dbReference type="EMBL" id="JBDJAW010000004">
    <property type="protein sequence ID" value="MEN3534718.1"/>
    <property type="molecule type" value="Genomic_DNA"/>
</dbReference>
<comment type="caution">
    <text evidence="2">The sequence shown here is derived from an EMBL/GenBank/DDBJ whole genome shotgun (WGS) entry which is preliminary data.</text>
</comment>
<dbReference type="RefSeq" id="WP_346224800.1">
    <property type="nucleotide sequence ID" value="NZ_JBDJAW010000004.1"/>
</dbReference>
<accession>A0ABV0AHB1</accession>
<proteinExistence type="predicted"/>
<dbReference type="SUPFAM" id="SSF55961">
    <property type="entry name" value="Bet v1-like"/>
    <property type="match status" value="1"/>
</dbReference>
<evidence type="ECO:0008006" key="4">
    <source>
        <dbReference type="Google" id="ProtNLM"/>
    </source>
</evidence>
<protein>
    <recommendedName>
        <fullName evidence="4">SRPBCC family protein</fullName>
    </recommendedName>
</protein>
<evidence type="ECO:0000313" key="3">
    <source>
        <dbReference type="Proteomes" id="UP001447516"/>
    </source>
</evidence>